<comment type="caution">
    <text evidence="3">The sequence shown here is derived from an EMBL/GenBank/DDBJ whole genome shotgun (WGS) entry which is preliminary data.</text>
</comment>
<evidence type="ECO:0000313" key="3">
    <source>
        <dbReference type="EMBL" id="GBG31379.1"/>
    </source>
</evidence>
<feature type="transmembrane region" description="Helical" evidence="2">
    <location>
        <begin position="48"/>
        <end position="71"/>
    </location>
</feature>
<feature type="compositionally biased region" description="Basic and acidic residues" evidence="1">
    <location>
        <begin position="223"/>
        <end position="239"/>
    </location>
</feature>
<keyword evidence="2" id="KW-1133">Transmembrane helix</keyword>
<dbReference type="EMBL" id="BEYU01000096">
    <property type="protein sequence ID" value="GBG31379.1"/>
    <property type="molecule type" value="Genomic_DNA"/>
</dbReference>
<keyword evidence="2" id="KW-0472">Membrane</keyword>
<proteinExistence type="predicted"/>
<feature type="compositionally biased region" description="Basic residues" evidence="1">
    <location>
        <begin position="209"/>
        <end position="222"/>
    </location>
</feature>
<feature type="region of interest" description="Disordered" evidence="1">
    <location>
        <begin position="198"/>
        <end position="262"/>
    </location>
</feature>
<protein>
    <submittedName>
        <fullName evidence="3">Uncharacterized protein</fullName>
    </submittedName>
</protein>
<keyword evidence="4" id="KW-1185">Reference proteome</keyword>
<dbReference type="Proteomes" id="UP000241890">
    <property type="component" value="Unassembled WGS sequence"/>
</dbReference>
<name>A0A2R5GM35_9STRA</name>
<reference evidence="3 4" key="1">
    <citation type="submission" date="2017-12" db="EMBL/GenBank/DDBJ databases">
        <title>Sequencing, de novo assembly and annotation of complete genome of a new Thraustochytrid species, strain FCC1311.</title>
        <authorList>
            <person name="Sedici K."/>
            <person name="Godart F."/>
            <person name="Aiese Cigliano R."/>
            <person name="Sanseverino W."/>
            <person name="Barakat M."/>
            <person name="Ortet P."/>
            <person name="Marechal E."/>
            <person name="Cagnac O."/>
            <person name="Amato A."/>
        </authorList>
    </citation>
    <scope>NUCLEOTIDE SEQUENCE [LARGE SCALE GENOMIC DNA]</scope>
</reference>
<evidence type="ECO:0000256" key="1">
    <source>
        <dbReference type="SAM" id="MobiDB-lite"/>
    </source>
</evidence>
<gene>
    <name evidence="3" type="ORF">FCC1311_076032</name>
</gene>
<dbReference type="InParanoid" id="A0A2R5GM35"/>
<accession>A0A2R5GM35</accession>
<evidence type="ECO:0000256" key="2">
    <source>
        <dbReference type="SAM" id="Phobius"/>
    </source>
</evidence>
<sequence>MWMRPEENRVEIEDFLLETFPGERVEITFPSRAGELRAKEENSQRRSLYFRLCVSLVPLVFGILMFLRVFQGDYEPFAGGVLLGVSFLTASVASLTFAAYKRRELRPAEEAPIVDEYLGITSDAEVLIARTHAIRETTTYSVPVSKVHVELVTEDESDVEKRELDVRVKWDDGNDQMRELLIYPLDPAGFVKEVRSRMSDLHAGPQAHHSPRHHHHHHHHHDGHPSDEDQHDRHRRDESESPVSEDDVMKSSIVVPIEDGSV</sequence>
<feature type="transmembrane region" description="Helical" evidence="2">
    <location>
        <begin position="77"/>
        <end position="100"/>
    </location>
</feature>
<dbReference type="AlphaFoldDB" id="A0A2R5GM35"/>
<keyword evidence="2" id="KW-0812">Transmembrane</keyword>
<evidence type="ECO:0000313" key="4">
    <source>
        <dbReference type="Proteomes" id="UP000241890"/>
    </source>
</evidence>
<organism evidence="3 4">
    <name type="scientific">Hondaea fermentalgiana</name>
    <dbReference type="NCBI Taxonomy" id="2315210"/>
    <lineage>
        <taxon>Eukaryota</taxon>
        <taxon>Sar</taxon>
        <taxon>Stramenopiles</taxon>
        <taxon>Bigyra</taxon>
        <taxon>Labyrinthulomycetes</taxon>
        <taxon>Thraustochytrida</taxon>
        <taxon>Thraustochytriidae</taxon>
        <taxon>Hondaea</taxon>
    </lineage>
</organism>